<feature type="transmembrane region" description="Helical" evidence="1">
    <location>
        <begin position="133"/>
        <end position="152"/>
    </location>
</feature>
<dbReference type="PANTHER" id="PTHR24322:SF748">
    <property type="entry name" value="FI23927P1-RELATED"/>
    <property type="match status" value="1"/>
</dbReference>
<evidence type="ECO:0000256" key="1">
    <source>
        <dbReference type="SAM" id="Phobius"/>
    </source>
</evidence>
<evidence type="ECO:0000313" key="2">
    <source>
        <dbReference type="EMBL" id="KAL1138700.1"/>
    </source>
</evidence>
<keyword evidence="1" id="KW-0812">Transmembrane</keyword>
<dbReference type="PRINTS" id="PR00080">
    <property type="entry name" value="SDRFAMILY"/>
</dbReference>
<dbReference type="Pfam" id="PF00106">
    <property type="entry name" value="adh_short"/>
    <property type="match status" value="1"/>
</dbReference>
<dbReference type="InterPro" id="IPR036291">
    <property type="entry name" value="NAD(P)-bd_dom_sf"/>
</dbReference>
<sequence length="169" mass="18172">MYSFQVTGSGRGLGRSIAQSLAKEGAKVICVDINEKNNHETAQLIKDEGGLAAAYTVNVAKVEQVMELAKTIEIEHGPVDILVNNAALVMGMTVAEWDPAEIIASYNVNVLSLYWMVMAFLPSMRKRNDGHIVAISSISALAPTICLSIYGATKAAVSSRSYNLNSYCT</sequence>
<dbReference type="EMBL" id="JBFDAA010000003">
    <property type="protein sequence ID" value="KAL1138700.1"/>
    <property type="molecule type" value="Genomic_DNA"/>
</dbReference>
<organism evidence="2 3">
    <name type="scientific">Ranatra chinensis</name>
    <dbReference type="NCBI Taxonomy" id="642074"/>
    <lineage>
        <taxon>Eukaryota</taxon>
        <taxon>Metazoa</taxon>
        <taxon>Ecdysozoa</taxon>
        <taxon>Arthropoda</taxon>
        <taxon>Hexapoda</taxon>
        <taxon>Insecta</taxon>
        <taxon>Pterygota</taxon>
        <taxon>Neoptera</taxon>
        <taxon>Paraneoptera</taxon>
        <taxon>Hemiptera</taxon>
        <taxon>Heteroptera</taxon>
        <taxon>Panheteroptera</taxon>
        <taxon>Nepomorpha</taxon>
        <taxon>Nepidae</taxon>
        <taxon>Ranatrinae</taxon>
        <taxon>Ranatra</taxon>
    </lineage>
</organism>
<proteinExistence type="predicted"/>
<dbReference type="AlphaFoldDB" id="A0ABD0YS51"/>
<dbReference type="InterPro" id="IPR002347">
    <property type="entry name" value="SDR_fam"/>
</dbReference>
<dbReference type="PRINTS" id="PR00081">
    <property type="entry name" value="GDHRDH"/>
</dbReference>
<keyword evidence="1" id="KW-1133">Transmembrane helix</keyword>
<dbReference type="SUPFAM" id="SSF51735">
    <property type="entry name" value="NAD(P)-binding Rossmann-fold domains"/>
    <property type="match status" value="1"/>
</dbReference>
<evidence type="ECO:0000313" key="3">
    <source>
        <dbReference type="Proteomes" id="UP001558652"/>
    </source>
</evidence>
<comment type="caution">
    <text evidence="2">The sequence shown here is derived from an EMBL/GenBank/DDBJ whole genome shotgun (WGS) entry which is preliminary data.</text>
</comment>
<dbReference type="PANTHER" id="PTHR24322">
    <property type="entry name" value="PKSB"/>
    <property type="match status" value="1"/>
</dbReference>
<protein>
    <submittedName>
        <fullName evidence="2">Uncharacterized protein</fullName>
    </submittedName>
</protein>
<feature type="transmembrane region" description="Helical" evidence="1">
    <location>
        <begin position="102"/>
        <end position="121"/>
    </location>
</feature>
<dbReference type="Proteomes" id="UP001558652">
    <property type="component" value="Unassembled WGS sequence"/>
</dbReference>
<gene>
    <name evidence="2" type="ORF">AAG570_008762</name>
</gene>
<keyword evidence="1" id="KW-0472">Membrane</keyword>
<reference evidence="2 3" key="1">
    <citation type="submission" date="2024-07" db="EMBL/GenBank/DDBJ databases">
        <title>Chromosome-level genome assembly of the water stick insect Ranatra chinensis (Heteroptera: Nepidae).</title>
        <authorList>
            <person name="Liu X."/>
        </authorList>
    </citation>
    <scope>NUCLEOTIDE SEQUENCE [LARGE SCALE GENOMIC DNA]</scope>
    <source>
        <strain evidence="2">Cailab_2021Rc</strain>
        <tissue evidence="2">Muscle</tissue>
    </source>
</reference>
<name>A0ABD0YS51_9HEMI</name>
<dbReference type="Gene3D" id="3.40.50.720">
    <property type="entry name" value="NAD(P)-binding Rossmann-like Domain"/>
    <property type="match status" value="1"/>
</dbReference>
<accession>A0ABD0YS51</accession>
<keyword evidence="3" id="KW-1185">Reference proteome</keyword>